<keyword evidence="5" id="KW-1185">Reference proteome</keyword>
<dbReference type="InterPro" id="IPR058524">
    <property type="entry name" value="DUF8211"/>
</dbReference>
<evidence type="ECO:0000313" key="5">
    <source>
        <dbReference type="Proteomes" id="UP000247702"/>
    </source>
</evidence>
<feature type="region of interest" description="Disordered" evidence="1">
    <location>
        <begin position="427"/>
        <end position="471"/>
    </location>
</feature>
<dbReference type="EMBL" id="BEXD01003941">
    <property type="protein sequence ID" value="GBC04357.1"/>
    <property type="molecule type" value="Genomic_DNA"/>
</dbReference>
<evidence type="ECO:0000259" key="2">
    <source>
        <dbReference type="Pfam" id="PF26638"/>
    </source>
</evidence>
<dbReference type="AlphaFoldDB" id="A0A2Z6SFT4"/>
<name>A0A2Z6SFT4_9GLOM</name>
<reference evidence="3 5" key="1">
    <citation type="submission" date="2017-11" db="EMBL/GenBank/DDBJ databases">
        <title>The genome of Rhizophagus clarus HR1 reveals common genetic basis of auxotrophy among arbuscular mycorrhizal fungi.</title>
        <authorList>
            <person name="Kobayashi Y."/>
        </authorList>
    </citation>
    <scope>NUCLEOTIDE SEQUENCE [LARGE SCALE GENOMIC DNA]</scope>
    <source>
        <strain evidence="3 5">HR1</strain>
    </source>
</reference>
<evidence type="ECO:0000313" key="4">
    <source>
        <dbReference type="EMBL" id="GES76114.1"/>
    </source>
</evidence>
<organism evidence="3 5">
    <name type="scientific">Rhizophagus clarus</name>
    <dbReference type="NCBI Taxonomy" id="94130"/>
    <lineage>
        <taxon>Eukaryota</taxon>
        <taxon>Fungi</taxon>
        <taxon>Fungi incertae sedis</taxon>
        <taxon>Mucoromycota</taxon>
        <taxon>Glomeromycotina</taxon>
        <taxon>Glomeromycetes</taxon>
        <taxon>Glomerales</taxon>
        <taxon>Glomeraceae</taxon>
        <taxon>Rhizophagus</taxon>
    </lineage>
</organism>
<feature type="domain" description="DUF8211" evidence="2">
    <location>
        <begin position="64"/>
        <end position="137"/>
    </location>
</feature>
<evidence type="ECO:0000313" key="3">
    <source>
        <dbReference type="EMBL" id="GBC04357.1"/>
    </source>
</evidence>
<protein>
    <recommendedName>
        <fullName evidence="2">DUF8211 domain-containing protein</fullName>
    </recommendedName>
</protein>
<evidence type="ECO:0000256" key="1">
    <source>
        <dbReference type="SAM" id="MobiDB-lite"/>
    </source>
</evidence>
<dbReference type="Pfam" id="PF26638">
    <property type="entry name" value="DUF8211"/>
    <property type="match status" value="1"/>
</dbReference>
<sequence length="471" mass="54648">MLRSTPPSQVTNIVDYYHQGCVHHQKHLYKFTKHSSPIAASSSNATASSSVPPSITANNDKLIHLKLIHKKWFNNTVTTVTSHRRGIEYQTKYQHLDCDSYNGSPLRYVFCKKYLNPSYIPLDHYQKKTQRKQAKRRAWYEIRAKARTMLVYHSRKFPGHNTIKQAAKVSQIILSPGIITSILPSKNKIPNQNDLTNFNPIPEELLAEDRKVKLAEILPFISRRRLFNGSGTIEFPSGSSRWWEYVNKAKKEYQKRARQQRAIDIANEKINREHQRQLNLIHDHDVKDFEEYNKFMSHTKHLTLLSDTLDGQLRSITHNFQQRQLALMNSSDLLDIAECNRNSYAHMHTLLQRKPPKIFQSTQDKYPDEDTRMTESVQTPKNSGFLITKLRFNKRVSSFHDYVFNNKCIKLLPMDFLSQMDNQDRAPAIIPSTSSTRPVDSDKNLLSGRTNPSHDDVSILKRVKSTYNNGD</sequence>
<reference evidence="4" key="2">
    <citation type="submission" date="2019-10" db="EMBL/GenBank/DDBJ databases">
        <title>Conservation and host-specific expression of non-tandemly repeated heterogenous ribosome RNA gene in arbuscular mycorrhizal fungi.</title>
        <authorList>
            <person name="Maeda T."/>
            <person name="Kobayashi Y."/>
            <person name="Nakagawa T."/>
            <person name="Ezawa T."/>
            <person name="Yamaguchi K."/>
            <person name="Bino T."/>
            <person name="Nishimoto Y."/>
            <person name="Shigenobu S."/>
            <person name="Kawaguchi M."/>
        </authorList>
    </citation>
    <scope>NUCLEOTIDE SEQUENCE</scope>
    <source>
        <strain evidence="4">HR1</strain>
    </source>
</reference>
<comment type="caution">
    <text evidence="3">The sequence shown here is derived from an EMBL/GenBank/DDBJ whole genome shotgun (WGS) entry which is preliminary data.</text>
</comment>
<gene>
    <name evidence="4" type="ORF">RCL2_000351900</name>
    <name evidence="3" type="ORF">RclHR1_05630014</name>
</gene>
<proteinExistence type="predicted"/>
<dbReference type="Proteomes" id="UP000615446">
    <property type="component" value="Unassembled WGS sequence"/>
</dbReference>
<accession>A0A2Z6SFT4</accession>
<dbReference type="EMBL" id="BLAL01000018">
    <property type="protein sequence ID" value="GES76114.1"/>
    <property type="molecule type" value="Genomic_DNA"/>
</dbReference>
<dbReference type="Proteomes" id="UP000247702">
    <property type="component" value="Unassembled WGS sequence"/>
</dbReference>